<dbReference type="InterPro" id="IPR027417">
    <property type="entry name" value="P-loop_NTPase"/>
</dbReference>
<dbReference type="Pfam" id="PF00004">
    <property type="entry name" value="AAA"/>
    <property type="match status" value="1"/>
</dbReference>
<feature type="compositionally biased region" description="Acidic residues" evidence="8">
    <location>
        <begin position="429"/>
        <end position="443"/>
    </location>
</feature>
<dbReference type="GO" id="GO:0016887">
    <property type="term" value="F:ATP hydrolysis activity"/>
    <property type="evidence" value="ECO:0007669"/>
    <property type="project" value="InterPro"/>
</dbReference>
<keyword evidence="3 7" id="KW-0235">DNA replication</keyword>
<evidence type="ECO:0000313" key="10">
    <source>
        <dbReference type="EMBL" id="MCQ4332642.1"/>
    </source>
</evidence>
<accession>A0A9R1CRG1</accession>
<evidence type="ECO:0000256" key="1">
    <source>
        <dbReference type="ARBA" id="ARBA00006878"/>
    </source>
</evidence>
<reference evidence="10" key="1">
    <citation type="journal article" date="2023" name="Front. Microbiol.">
        <title>Genomic-based phylogenetic and metabolic analyses of the genus Natronomonas, and description of Natronomonas aquatica sp. nov.</title>
        <authorList>
            <person name="Garcia-Roldan A."/>
            <person name="Duran-Viseras A."/>
            <person name="de la Haba R.R."/>
            <person name="Corral P."/>
            <person name="Sanchez-Porro C."/>
            <person name="Ventosa A."/>
        </authorList>
    </citation>
    <scope>NUCLEOTIDE SEQUENCE</scope>
    <source>
        <strain evidence="10">F2-12</strain>
    </source>
</reference>
<feature type="domain" description="AAA+ ATPase" evidence="9">
    <location>
        <begin position="36"/>
        <end position="157"/>
    </location>
</feature>
<dbReference type="SUPFAM" id="SSF52540">
    <property type="entry name" value="P-loop containing nucleoside triphosphate hydrolases"/>
    <property type="match status" value="1"/>
</dbReference>
<dbReference type="GO" id="GO:0003689">
    <property type="term" value="F:DNA clamp loader activity"/>
    <property type="evidence" value="ECO:0007669"/>
    <property type="project" value="UniProtKB-UniRule"/>
</dbReference>
<name>A0A9R1CRG1_9EURY</name>
<dbReference type="InterPro" id="IPR003593">
    <property type="entry name" value="AAA+_ATPase"/>
</dbReference>
<comment type="function">
    <text evidence="7">Part of the RFC clamp loader complex which loads the PCNA sliding clamp onto DNA.</text>
</comment>
<dbReference type="GO" id="GO:0006260">
    <property type="term" value="P:DNA replication"/>
    <property type="evidence" value="ECO:0007669"/>
    <property type="project" value="UniProtKB-UniRule"/>
</dbReference>
<organism evidence="10 11">
    <name type="scientific">Natronomonas aquatica</name>
    <dbReference type="NCBI Taxonomy" id="2841590"/>
    <lineage>
        <taxon>Archaea</taxon>
        <taxon>Methanobacteriati</taxon>
        <taxon>Methanobacteriota</taxon>
        <taxon>Stenosarchaea group</taxon>
        <taxon>Halobacteria</taxon>
        <taxon>Halobacteriales</taxon>
        <taxon>Natronomonadaceae</taxon>
        <taxon>Natronomonas</taxon>
    </lineage>
</organism>
<dbReference type="CDD" id="cd00009">
    <property type="entry name" value="AAA"/>
    <property type="match status" value="1"/>
</dbReference>
<feature type="region of interest" description="Disordered" evidence="8">
    <location>
        <begin position="411"/>
        <end position="507"/>
    </location>
</feature>
<comment type="subunit">
    <text evidence="7">Heteromultimer composed of small subunits (RfcS) and large subunits (RfcL).</text>
</comment>
<evidence type="ECO:0000259" key="9">
    <source>
        <dbReference type="SMART" id="SM00382"/>
    </source>
</evidence>
<evidence type="ECO:0000256" key="7">
    <source>
        <dbReference type="HAMAP-Rule" id="MF_01508"/>
    </source>
</evidence>
<evidence type="ECO:0000256" key="4">
    <source>
        <dbReference type="ARBA" id="ARBA00022741"/>
    </source>
</evidence>
<keyword evidence="4 7" id="KW-0547">Nucleotide-binding</keyword>
<dbReference type="NCBIfam" id="NF003229">
    <property type="entry name" value="PRK04195.1-5"/>
    <property type="match status" value="1"/>
</dbReference>
<evidence type="ECO:0000256" key="2">
    <source>
        <dbReference type="ARBA" id="ARBA00014793"/>
    </source>
</evidence>
<gene>
    <name evidence="7" type="primary">rfcL</name>
    <name evidence="10" type="ORF">KM295_03880</name>
</gene>
<dbReference type="PANTHER" id="PTHR23389:SF6">
    <property type="entry name" value="REPLICATION FACTOR C SUBUNIT 1"/>
    <property type="match status" value="1"/>
</dbReference>
<feature type="compositionally biased region" description="Acidic residues" evidence="8">
    <location>
        <begin position="478"/>
        <end position="498"/>
    </location>
</feature>
<dbReference type="InterPro" id="IPR023935">
    <property type="entry name" value="Rep_factor-C_lsu"/>
</dbReference>
<feature type="compositionally biased region" description="Basic and acidic residues" evidence="8">
    <location>
        <begin position="466"/>
        <end position="477"/>
    </location>
</feature>
<comment type="caution">
    <text evidence="10">The sequence shown here is derived from an EMBL/GenBank/DDBJ whole genome shotgun (WGS) entry which is preliminary data.</text>
</comment>
<sequence>MADWTEKYRPSTLSEVRGNDKARDALKEWAETWDDHGEAVVVHGSPGVGKTSAAHALAADMGWPVFEMNASDARTRDEIERFAGRAAANSTLEGGRQLIVLDEADSLHQHKDRGGAAAMTRLVKDATQPIVLIANDYYGMSRGLRSACQEIEFRDVSARSVVPVLRDICRQEGVAFEEDVLKRIAEANRGDLRGAIKDLQSRVQDGRVAAEGSEGERDRTADIFEFLDAVLKEESAEEALSTAYSTDETPDDLLQWIEDKVPKVYADDELADAYEHLANADVWLGRVRATQNYTYWRYATDNVAAGVAAVRRTDRGGWTRYGGAPYRSARDSTRDYIAERIAERAGVSTATARREIMPYLAAMTHHCRNRELTVRMVTRYDLEAEHVSFITGSGKTTNKVEGIVAEAAERREEAAIEHSGGAFAPAEPSDPESAGDGDSDDAGENGGAGTLAEFGTGAGTTDEGTDERGEGADRGDEATADESDEKGDNGDEGDDGDDGQAGLSDFM</sequence>
<keyword evidence="5 7" id="KW-0067">ATP-binding</keyword>
<dbReference type="EMBL" id="JAHLKM010000003">
    <property type="protein sequence ID" value="MCQ4332642.1"/>
    <property type="molecule type" value="Genomic_DNA"/>
</dbReference>
<dbReference type="Gene3D" id="1.10.8.60">
    <property type="match status" value="1"/>
</dbReference>
<dbReference type="Pfam" id="PF21960">
    <property type="entry name" value="RCF1-5-like_lid"/>
    <property type="match status" value="1"/>
</dbReference>
<evidence type="ECO:0000256" key="8">
    <source>
        <dbReference type="SAM" id="MobiDB-lite"/>
    </source>
</evidence>
<evidence type="ECO:0000256" key="3">
    <source>
        <dbReference type="ARBA" id="ARBA00022705"/>
    </source>
</evidence>
<keyword evidence="11" id="KW-1185">Reference proteome</keyword>
<dbReference type="Gene3D" id="3.40.50.300">
    <property type="entry name" value="P-loop containing nucleotide triphosphate hydrolases"/>
    <property type="match status" value="1"/>
</dbReference>
<dbReference type="HAMAP" id="MF_01508">
    <property type="entry name" value="RfcL"/>
    <property type="match status" value="1"/>
</dbReference>
<dbReference type="RefSeq" id="WP_256028580.1">
    <property type="nucleotide sequence ID" value="NZ_JAHLKM010000003.1"/>
</dbReference>
<dbReference type="NCBIfam" id="NF003228">
    <property type="entry name" value="PRK04195.1-4"/>
    <property type="match status" value="1"/>
</dbReference>
<dbReference type="CDD" id="cd18140">
    <property type="entry name" value="HLD_clamp_RFC"/>
    <property type="match status" value="1"/>
</dbReference>
<dbReference type="GO" id="GO:0005524">
    <property type="term" value="F:ATP binding"/>
    <property type="evidence" value="ECO:0007669"/>
    <property type="project" value="UniProtKB-UniRule"/>
</dbReference>
<dbReference type="AlphaFoldDB" id="A0A9R1CRG1"/>
<dbReference type="Proteomes" id="UP001139494">
    <property type="component" value="Unassembled WGS sequence"/>
</dbReference>
<evidence type="ECO:0000256" key="5">
    <source>
        <dbReference type="ARBA" id="ARBA00022840"/>
    </source>
</evidence>
<dbReference type="InterPro" id="IPR003959">
    <property type="entry name" value="ATPase_AAA_core"/>
</dbReference>
<dbReference type="InterPro" id="IPR047854">
    <property type="entry name" value="RFC_lid"/>
</dbReference>
<protein>
    <recommendedName>
        <fullName evidence="2 7">Replication factor C large subunit</fullName>
        <shortName evidence="7">RFC large subunit</shortName>
    </recommendedName>
    <alternativeName>
        <fullName evidence="6 7">Clamp loader large subunit</fullName>
    </alternativeName>
</protein>
<evidence type="ECO:0000313" key="11">
    <source>
        <dbReference type="Proteomes" id="UP001139494"/>
    </source>
</evidence>
<proteinExistence type="inferred from homology"/>
<evidence type="ECO:0000256" key="6">
    <source>
        <dbReference type="ARBA" id="ARBA00032141"/>
    </source>
</evidence>
<dbReference type="PANTHER" id="PTHR23389">
    <property type="entry name" value="CHROMOSOME TRANSMISSION FIDELITY FACTOR 18"/>
    <property type="match status" value="1"/>
</dbReference>
<feature type="binding site" evidence="7">
    <location>
        <begin position="44"/>
        <end position="51"/>
    </location>
    <ligand>
        <name>ATP</name>
        <dbReference type="ChEBI" id="CHEBI:30616"/>
    </ligand>
</feature>
<dbReference type="SMART" id="SM00382">
    <property type="entry name" value="AAA"/>
    <property type="match status" value="1"/>
</dbReference>
<comment type="similarity">
    <text evidence="1 7">Belongs to the activator 1 small subunits family. RfcL subfamily.</text>
</comment>